<dbReference type="Proteomes" id="UP000287830">
    <property type="component" value="Unassembled WGS sequence"/>
</dbReference>
<evidence type="ECO:0000256" key="2">
    <source>
        <dbReference type="ARBA" id="ARBA00022679"/>
    </source>
</evidence>
<dbReference type="SUPFAM" id="SSF53335">
    <property type="entry name" value="S-adenosyl-L-methionine-dependent methyltransferases"/>
    <property type="match status" value="1"/>
</dbReference>
<dbReference type="GeneID" id="95620467"/>
<evidence type="ECO:0000313" key="4">
    <source>
        <dbReference type="EMBL" id="GCD33728.1"/>
    </source>
</evidence>
<dbReference type="Pfam" id="PF13649">
    <property type="entry name" value="Methyltransf_25"/>
    <property type="match status" value="1"/>
</dbReference>
<dbReference type="EMBL" id="BHZC01000001">
    <property type="protein sequence ID" value="GCD33728.1"/>
    <property type="molecule type" value="Genomic_DNA"/>
</dbReference>
<dbReference type="GO" id="GO:0017000">
    <property type="term" value="P:antibiotic biosynthetic process"/>
    <property type="evidence" value="ECO:0007669"/>
    <property type="project" value="UniProtKB-ARBA"/>
</dbReference>
<name>A0A7U9PW11_9ACTN</name>
<dbReference type="CDD" id="cd02440">
    <property type="entry name" value="AdoMet_MTases"/>
    <property type="match status" value="1"/>
</dbReference>
<dbReference type="PANTHER" id="PTHR43861:SF1">
    <property type="entry name" value="TRANS-ACONITATE 2-METHYLTRANSFERASE"/>
    <property type="match status" value="1"/>
</dbReference>
<reference evidence="4 5" key="1">
    <citation type="submission" date="2018-11" db="EMBL/GenBank/DDBJ databases">
        <title>Whole genome sequence of Streptomyces chrestomyceticus NBRC 13444(T).</title>
        <authorList>
            <person name="Komaki H."/>
            <person name="Tamura T."/>
        </authorList>
    </citation>
    <scope>NUCLEOTIDE SEQUENCE [LARGE SCALE GENOMIC DNA]</scope>
    <source>
        <strain evidence="4 5">NBRC 13444</strain>
    </source>
</reference>
<keyword evidence="1 4" id="KW-0489">Methyltransferase</keyword>
<sequence>MSASSHYLRAWEGFWRDAPAGAGEVFWDSDPSLTAELHLPLFAAHFDAALPVVDLGCGNGTQTRFLAGRCPRAIGVDLSPAAVARARADDPSGMAEYRCLDAADAAAVRALHGELGDVNVYLRGVLHQCAAEDRPRIVRNVATLLGRRGRIFAVEPAEASRDVFASLAQSPDGPPGKLRAVLAHGIAPGEMADSVVPELLAAYGLRVLATGRLPLTTTEYRADGSRIEIPTNWLVAGRRAERSGAGQGCAGWSPGWRGRMRGSGCAAARRQGAPWCAGRGGAPGAVARWGRGAPGAVGPGG</sequence>
<evidence type="ECO:0000313" key="5">
    <source>
        <dbReference type="Proteomes" id="UP000287830"/>
    </source>
</evidence>
<accession>A0A7U9PW11</accession>
<organism evidence="4 5">
    <name type="scientific">Streptomyces chrestomyceticus JCM 4735</name>
    <dbReference type="NCBI Taxonomy" id="1306181"/>
    <lineage>
        <taxon>Bacteria</taxon>
        <taxon>Bacillati</taxon>
        <taxon>Actinomycetota</taxon>
        <taxon>Actinomycetes</taxon>
        <taxon>Kitasatosporales</taxon>
        <taxon>Streptomycetaceae</taxon>
        <taxon>Streptomyces</taxon>
    </lineage>
</organism>
<dbReference type="AlphaFoldDB" id="A0A7U9PW11"/>
<dbReference type="RefSeq" id="WP_307721670.1">
    <property type="nucleotide sequence ID" value="NZ_BHZC01000001.1"/>
</dbReference>
<evidence type="ECO:0000256" key="1">
    <source>
        <dbReference type="ARBA" id="ARBA00022603"/>
    </source>
</evidence>
<dbReference type="GO" id="GO:0032259">
    <property type="term" value="P:methylation"/>
    <property type="evidence" value="ECO:0007669"/>
    <property type="project" value="UniProtKB-KW"/>
</dbReference>
<dbReference type="PANTHER" id="PTHR43861">
    <property type="entry name" value="TRANS-ACONITATE 2-METHYLTRANSFERASE-RELATED"/>
    <property type="match status" value="1"/>
</dbReference>
<dbReference type="Gene3D" id="3.40.50.150">
    <property type="entry name" value="Vaccinia Virus protein VP39"/>
    <property type="match status" value="1"/>
</dbReference>
<dbReference type="InterPro" id="IPR029063">
    <property type="entry name" value="SAM-dependent_MTases_sf"/>
</dbReference>
<evidence type="ECO:0000259" key="3">
    <source>
        <dbReference type="Pfam" id="PF13649"/>
    </source>
</evidence>
<proteinExistence type="predicted"/>
<keyword evidence="2" id="KW-0808">Transferase</keyword>
<dbReference type="GO" id="GO:0008168">
    <property type="term" value="F:methyltransferase activity"/>
    <property type="evidence" value="ECO:0007669"/>
    <property type="project" value="UniProtKB-KW"/>
</dbReference>
<comment type="caution">
    <text evidence="4">The sequence shown here is derived from an EMBL/GenBank/DDBJ whole genome shotgun (WGS) entry which is preliminary data.</text>
</comment>
<protein>
    <submittedName>
        <fullName evidence="4">Methyltransferase</fullName>
    </submittedName>
</protein>
<dbReference type="InterPro" id="IPR041698">
    <property type="entry name" value="Methyltransf_25"/>
</dbReference>
<gene>
    <name evidence="4" type="ORF">OEIGOIKO_01451</name>
</gene>
<feature type="domain" description="Methyltransferase" evidence="3">
    <location>
        <begin position="52"/>
        <end position="149"/>
    </location>
</feature>